<keyword evidence="7" id="KW-1185">Reference proteome</keyword>
<comment type="caution">
    <text evidence="6">The sequence shown here is derived from an EMBL/GenBank/DDBJ whole genome shotgun (WGS) entry which is preliminary data.</text>
</comment>
<protein>
    <recommendedName>
        <fullName evidence="5">AIG1-type G domain-containing protein</fullName>
    </recommendedName>
</protein>
<evidence type="ECO:0000313" key="6">
    <source>
        <dbReference type="EMBL" id="KAL1277171.1"/>
    </source>
</evidence>
<keyword evidence="3" id="KW-0342">GTP-binding</keyword>
<feature type="domain" description="AIG1-type G" evidence="5">
    <location>
        <begin position="250"/>
        <end position="385"/>
    </location>
</feature>
<feature type="coiled-coil region" evidence="4">
    <location>
        <begin position="214"/>
        <end position="241"/>
    </location>
</feature>
<dbReference type="PANTHER" id="PTHR10903">
    <property type="entry name" value="GTPASE, IMAP FAMILY MEMBER-RELATED"/>
    <property type="match status" value="1"/>
</dbReference>
<evidence type="ECO:0000256" key="4">
    <source>
        <dbReference type="SAM" id="Coils"/>
    </source>
</evidence>
<dbReference type="EMBL" id="JAYMGO010000003">
    <property type="protein sequence ID" value="KAL1277171.1"/>
    <property type="molecule type" value="Genomic_DNA"/>
</dbReference>
<accession>A0ABR3NK47</accession>
<gene>
    <name evidence="6" type="ORF">QQF64_023844</name>
</gene>
<keyword evidence="4" id="KW-0175">Coiled coil</keyword>
<organism evidence="6 7">
    <name type="scientific">Cirrhinus molitorella</name>
    <name type="common">mud carp</name>
    <dbReference type="NCBI Taxonomy" id="172907"/>
    <lineage>
        <taxon>Eukaryota</taxon>
        <taxon>Metazoa</taxon>
        <taxon>Chordata</taxon>
        <taxon>Craniata</taxon>
        <taxon>Vertebrata</taxon>
        <taxon>Euteleostomi</taxon>
        <taxon>Actinopterygii</taxon>
        <taxon>Neopterygii</taxon>
        <taxon>Teleostei</taxon>
        <taxon>Ostariophysi</taxon>
        <taxon>Cypriniformes</taxon>
        <taxon>Cyprinidae</taxon>
        <taxon>Labeoninae</taxon>
        <taxon>Labeonini</taxon>
        <taxon>Cirrhinus</taxon>
    </lineage>
</organism>
<evidence type="ECO:0000256" key="3">
    <source>
        <dbReference type="ARBA" id="ARBA00023134"/>
    </source>
</evidence>
<sequence>MADSAGIRRTRSGGYDRPTMSHKKTSYLNLVLCGNKAALSAVAKCFRDEKTLSSLHQRDFRFVCQMEDKPHGRLITLVKLPSLTHLSEDEVRQQTFRCVSLCDPGVHAFLLIIPDDPLNNEDKAEIEKIQKIINSREHFMVLFTTELTLNKEVTDLLISRPECEKLIDLCGGQYCVMGLNEPENSRSVPELLDYIENRKIEPYSLQMYVKAQENRVRRETEEKHKNELKRMENKIKEFHLKGAAGEADEKECLRIVLIGRTGNGKSATGNTILGREEFHSRISMDSVTTACEKRIGEVDGRSVAVVDTPGLFDTTLSNDKVTEEIVKCISLLSPGPHVFVIVLRLDRFTKEEADTINLIKQIFGHEASQFSIVLFTGEIILRVNL</sequence>
<evidence type="ECO:0000259" key="5">
    <source>
        <dbReference type="PROSITE" id="PS51720"/>
    </source>
</evidence>
<dbReference type="Gene3D" id="3.40.50.300">
    <property type="entry name" value="P-loop containing nucleotide triphosphate hydrolases"/>
    <property type="match status" value="2"/>
</dbReference>
<evidence type="ECO:0000256" key="1">
    <source>
        <dbReference type="ARBA" id="ARBA00008535"/>
    </source>
</evidence>
<keyword evidence="2" id="KW-0547">Nucleotide-binding</keyword>
<dbReference type="Proteomes" id="UP001558613">
    <property type="component" value="Unassembled WGS sequence"/>
</dbReference>
<reference evidence="6 7" key="1">
    <citation type="submission" date="2023-09" db="EMBL/GenBank/DDBJ databases">
        <authorList>
            <person name="Wang M."/>
        </authorList>
    </citation>
    <scope>NUCLEOTIDE SEQUENCE [LARGE SCALE GENOMIC DNA]</scope>
    <source>
        <strain evidence="6">GT-2023</strain>
        <tissue evidence="6">Liver</tissue>
    </source>
</reference>
<comment type="similarity">
    <text evidence="1">Belongs to the TRAFAC class TrmE-Era-EngA-EngB-Septin-like GTPase superfamily. AIG1/Toc34/Toc159-like paraseptin GTPase family. IAN subfamily.</text>
</comment>
<dbReference type="InterPro" id="IPR045058">
    <property type="entry name" value="GIMA/IAN/Toc"/>
</dbReference>
<dbReference type="PROSITE" id="PS51720">
    <property type="entry name" value="G_AIG1"/>
    <property type="match status" value="1"/>
</dbReference>
<dbReference type="Pfam" id="PF04548">
    <property type="entry name" value="AIG1"/>
    <property type="match status" value="2"/>
</dbReference>
<dbReference type="PANTHER" id="PTHR10903:SF170">
    <property type="entry name" value="GTPASE IMAP FAMILY MEMBER 7"/>
    <property type="match status" value="1"/>
</dbReference>
<name>A0ABR3NK47_9TELE</name>
<proteinExistence type="inferred from homology"/>
<evidence type="ECO:0000313" key="7">
    <source>
        <dbReference type="Proteomes" id="UP001558613"/>
    </source>
</evidence>
<dbReference type="InterPro" id="IPR006703">
    <property type="entry name" value="G_AIG1"/>
</dbReference>
<dbReference type="InterPro" id="IPR027417">
    <property type="entry name" value="P-loop_NTPase"/>
</dbReference>
<dbReference type="SUPFAM" id="SSF52540">
    <property type="entry name" value="P-loop containing nucleoside triphosphate hydrolases"/>
    <property type="match status" value="1"/>
</dbReference>
<evidence type="ECO:0000256" key="2">
    <source>
        <dbReference type="ARBA" id="ARBA00022741"/>
    </source>
</evidence>